<dbReference type="Proteomes" id="UP000001021">
    <property type="component" value="Chromosome"/>
</dbReference>
<dbReference type="AlphaFoldDB" id="A0A0H3M900"/>
<comment type="catalytic activity">
    <reaction evidence="7 8">
        <text>5-amino-1-(5-phospho-D-ribosyl)imidazole-4-carboxylate + L-aspartate + ATP = (2S)-2-[5-amino-1-(5-phospho-beta-D-ribosyl)imidazole-4-carboxamido]succinate + ADP + phosphate + 2 H(+)</text>
        <dbReference type="Rhea" id="RHEA:22628"/>
        <dbReference type="ChEBI" id="CHEBI:15378"/>
        <dbReference type="ChEBI" id="CHEBI:29991"/>
        <dbReference type="ChEBI" id="CHEBI:30616"/>
        <dbReference type="ChEBI" id="CHEBI:43474"/>
        <dbReference type="ChEBI" id="CHEBI:58443"/>
        <dbReference type="ChEBI" id="CHEBI:77657"/>
        <dbReference type="ChEBI" id="CHEBI:456216"/>
        <dbReference type="EC" id="6.3.2.6"/>
    </reaction>
</comment>
<dbReference type="CDD" id="cd01415">
    <property type="entry name" value="SAICAR_synt_PurC"/>
    <property type="match status" value="1"/>
</dbReference>
<dbReference type="InterPro" id="IPR033934">
    <property type="entry name" value="SAICAR_synt_PurC"/>
</dbReference>
<reference evidence="10 11" key="1">
    <citation type="journal article" date="2006" name="J. Bacteriol.">
        <title>Comparative genomic analysis of three strains of Ehrlichia ruminantium reveals an active process of genome size plasticity.</title>
        <authorList>
            <person name="Frutos R."/>
            <person name="Viari A."/>
            <person name="Ferraz C."/>
            <person name="Morgat A."/>
            <person name="Eychenie S."/>
            <person name="Kandassami Y."/>
            <person name="Chantal I."/>
            <person name="Bensaid A."/>
            <person name="Coissac E."/>
            <person name="Vachiery N."/>
            <person name="Demaille J."/>
            <person name="Martinez D."/>
        </authorList>
    </citation>
    <scope>NUCLEOTIDE SEQUENCE [LARGE SCALE GENOMIC DNA]</scope>
    <source>
        <strain evidence="10 11">Welgevonden</strain>
    </source>
</reference>
<dbReference type="GO" id="GO:0005829">
    <property type="term" value="C:cytosol"/>
    <property type="evidence" value="ECO:0007669"/>
    <property type="project" value="TreeGrafter"/>
</dbReference>
<evidence type="ECO:0000256" key="4">
    <source>
        <dbReference type="ARBA" id="ARBA00022741"/>
    </source>
</evidence>
<dbReference type="GO" id="GO:0005524">
    <property type="term" value="F:ATP binding"/>
    <property type="evidence" value="ECO:0007669"/>
    <property type="project" value="UniProtKB-KW"/>
</dbReference>
<organism evidence="10 11">
    <name type="scientific">Ehrlichia ruminantium (strain Welgevonden)</name>
    <dbReference type="NCBI Taxonomy" id="254945"/>
    <lineage>
        <taxon>Bacteria</taxon>
        <taxon>Pseudomonadati</taxon>
        <taxon>Pseudomonadota</taxon>
        <taxon>Alphaproteobacteria</taxon>
        <taxon>Rickettsiales</taxon>
        <taxon>Anaplasmataceae</taxon>
        <taxon>Ehrlichia</taxon>
    </lineage>
</organism>
<dbReference type="InterPro" id="IPR050089">
    <property type="entry name" value="SAICAR_synthetase"/>
</dbReference>
<comment type="similarity">
    <text evidence="2 8">Belongs to the SAICAR synthetase family.</text>
</comment>
<dbReference type="InterPro" id="IPR001636">
    <property type="entry name" value="SAICAR_synth"/>
</dbReference>
<proteinExistence type="inferred from homology"/>
<evidence type="ECO:0000256" key="8">
    <source>
        <dbReference type="HAMAP-Rule" id="MF_00137"/>
    </source>
</evidence>
<evidence type="ECO:0000256" key="7">
    <source>
        <dbReference type="ARBA" id="ARBA00048475"/>
    </source>
</evidence>
<keyword evidence="11" id="KW-1185">Reference proteome</keyword>
<keyword evidence="3 8" id="KW-0436">Ligase</keyword>
<dbReference type="Gene3D" id="3.30.200.20">
    <property type="entry name" value="Phosphorylase Kinase, domain 1"/>
    <property type="match status" value="1"/>
</dbReference>
<dbReference type="GeneID" id="33058143"/>
<dbReference type="EC" id="6.3.2.6" evidence="8"/>
<keyword evidence="5 8" id="KW-0658">Purine biosynthesis</keyword>
<evidence type="ECO:0000256" key="3">
    <source>
        <dbReference type="ARBA" id="ARBA00022598"/>
    </source>
</evidence>
<comment type="pathway">
    <text evidence="1 8">Purine metabolism; IMP biosynthesis via de novo pathway; 5-amino-1-(5-phospho-D-ribosyl)imidazole-4-carboxamide from 5-amino-1-(5-phospho-D-ribosyl)imidazole-4-carboxylate: step 1/2.</text>
</comment>
<keyword evidence="6 8" id="KW-0067">ATP-binding</keyword>
<dbReference type="KEGG" id="erw:ERWE_CDS_07350"/>
<dbReference type="EMBL" id="CR925678">
    <property type="protein sequence ID" value="CAI27229.1"/>
    <property type="molecule type" value="Genomic_DNA"/>
</dbReference>
<dbReference type="eggNOG" id="COG0152">
    <property type="taxonomic scope" value="Bacteria"/>
</dbReference>
<dbReference type="FunFam" id="3.30.470.20:FF:000006">
    <property type="entry name" value="Phosphoribosylaminoimidazole-succinocarboxamide synthase"/>
    <property type="match status" value="1"/>
</dbReference>
<evidence type="ECO:0000256" key="2">
    <source>
        <dbReference type="ARBA" id="ARBA00010190"/>
    </source>
</evidence>
<dbReference type="InterPro" id="IPR028923">
    <property type="entry name" value="SAICAR_synt/ADE2_N"/>
</dbReference>
<feature type="domain" description="SAICAR synthetase/ADE2 N-terminal" evidence="9">
    <location>
        <begin position="14"/>
        <end position="242"/>
    </location>
</feature>
<dbReference type="HOGENOM" id="CLU_061495_2_0_5"/>
<dbReference type="GO" id="GO:0004639">
    <property type="term" value="F:phosphoribosylaminoimidazolesuccinocarboxamide synthase activity"/>
    <property type="evidence" value="ECO:0007669"/>
    <property type="project" value="UniProtKB-UniRule"/>
</dbReference>
<sequence>MSPYIYQKIHMVQKIYEGKAKIIFSTSKSTEVIQHFKDNITAFNNKKADIIPEKGVVNNYISAFIMKKLTSTGIKTHFISLLNDREQLIKHVTIIPIEVVVRNTSAGNFSKRFNMKDGITFRLPILEFYYKDDELHDPMISESHILSFQLLTSYELDMIKKLSLHINDVLSKLFLDVNIKLVDFKLEFGRLYNNQTELLLADEISPDTCRLWDISTNEKLDKDCYRLDLGNVIERYKEVAQRLHAIPSST</sequence>
<dbReference type="SUPFAM" id="SSF56104">
    <property type="entry name" value="SAICAR synthase-like"/>
    <property type="match status" value="1"/>
</dbReference>
<dbReference type="HAMAP" id="MF_00137">
    <property type="entry name" value="SAICAR_synth"/>
    <property type="match status" value="1"/>
</dbReference>
<evidence type="ECO:0000256" key="5">
    <source>
        <dbReference type="ARBA" id="ARBA00022755"/>
    </source>
</evidence>
<dbReference type="PROSITE" id="PS01058">
    <property type="entry name" value="SAICAR_SYNTHETASE_2"/>
    <property type="match status" value="1"/>
</dbReference>
<dbReference type="Pfam" id="PF01259">
    <property type="entry name" value="SAICAR_synt"/>
    <property type="match status" value="1"/>
</dbReference>
<dbReference type="PANTHER" id="PTHR43599">
    <property type="entry name" value="MULTIFUNCTIONAL PROTEIN ADE2"/>
    <property type="match status" value="1"/>
</dbReference>
<dbReference type="PANTHER" id="PTHR43599:SF3">
    <property type="entry name" value="SI:DKEY-6E2.2"/>
    <property type="match status" value="1"/>
</dbReference>
<dbReference type="UniPathway" id="UPA00074">
    <property type="reaction ID" value="UER00131"/>
</dbReference>
<evidence type="ECO:0000259" key="9">
    <source>
        <dbReference type="Pfam" id="PF01259"/>
    </source>
</evidence>
<evidence type="ECO:0000256" key="1">
    <source>
        <dbReference type="ARBA" id="ARBA00004672"/>
    </source>
</evidence>
<dbReference type="Gene3D" id="3.30.470.20">
    <property type="entry name" value="ATP-grasp fold, B domain"/>
    <property type="match status" value="1"/>
</dbReference>
<dbReference type="RefSeq" id="WP_011155379.1">
    <property type="nucleotide sequence ID" value="NC_005295.2"/>
</dbReference>
<dbReference type="GO" id="GO:0009236">
    <property type="term" value="P:cobalamin biosynthetic process"/>
    <property type="evidence" value="ECO:0007669"/>
    <property type="project" value="InterPro"/>
</dbReference>
<gene>
    <name evidence="8 10" type="primary">purC</name>
    <name evidence="10" type="ordered locus">ERWE_CDS_07350</name>
</gene>
<evidence type="ECO:0000313" key="10">
    <source>
        <dbReference type="EMBL" id="CAI27229.1"/>
    </source>
</evidence>
<evidence type="ECO:0000313" key="11">
    <source>
        <dbReference type="Proteomes" id="UP000001021"/>
    </source>
</evidence>
<dbReference type="GO" id="GO:0006189">
    <property type="term" value="P:'de novo' IMP biosynthetic process"/>
    <property type="evidence" value="ECO:0007669"/>
    <property type="project" value="UniProtKB-UniRule"/>
</dbReference>
<keyword evidence="4 8" id="KW-0547">Nucleotide-binding</keyword>
<dbReference type="NCBIfam" id="TIGR00081">
    <property type="entry name" value="purC"/>
    <property type="match status" value="1"/>
</dbReference>
<dbReference type="InterPro" id="IPR018236">
    <property type="entry name" value="SAICAR_synthetase_CS"/>
</dbReference>
<protein>
    <recommendedName>
        <fullName evidence="8">Phosphoribosylaminoimidazole-succinocarboxamide synthase</fullName>
        <ecNumber evidence="8">6.3.2.6</ecNumber>
    </recommendedName>
    <alternativeName>
        <fullName evidence="8">SAICAR synthetase</fullName>
    </alternativeName>
</protein>
<evidence type="ECO:0000256" key="6">
    <source>
        <dbReference type="ARBA" id="ARBA00022840"/>
    </source>
</evidence>
<accession>A0A0H3M900</accession>
<name>A0A0H3M900_EHRRW</name>
<dbReference type="KEGG" id="eru:Erum7000"/>